<keyword evidence="4" id="KW-1185">Reference proteome</keyword>
<keyword evidence="1" id="KW-0472">Membrane</keyword>
<sequence length="278" mass="31329">MSKLNENELRKLKGLLDDGIITQEEFNRKKEDLLRENSSTSSIYSINYKPISFSSDSAKKKIPNNFGIIKIGCLGFIAIVIVLILVNTLKPYNQTTSVTTVTDSNIHSNNDDKNSIPEDFKKVIDGTIMSGHYQVGKDMKAGEYKIFAENENAYMEITKDIKGKSDSIIYNYLPKTFSYIFAKDGQYVKLDNCYAVPASKAKKFDGKEYKDGQYKVGFDIPAGEYNITANNENAYFEVSTSPSDNNTIVNNDCFTDNRMATIKDGQYFKLQDATAIKR</sequence>
<accession>A0ABY7JS98</accession>
<feature type="transmembrane region" description="Helical" evidence="1">
    <location>
        <begin position="67"/>
        <end position="86"/>
    </location>
</feature>
<feature type="domain" description="SHOCT" evidence="2">
    <location>
        <begin position="8"/>
        <end position="34"/>
    </location>
</feature>
<dbReference type="Proteomes" id="UP001164187">
    <property type="component" value="Chromosome"/>
</dbReference>
<evidence type="ECO:0000256" key="1">
    <source>
        <dbReference type="SAM" id="Phobius"/>
    </source>
</evidence>
<gene>
    <name evidence="3" type="ORF">O0R46_08205</name>
</gene>
<dbReference type="RefSeq" id="WP_269311269.1">
    <property type="nucleotide sequence ID" value="NZ_CP114052.1"/>
</dbReference>
<evidence type="ECO:0000259" key="2">
    <source>
        <dbReference type="Pfam" id="PF09851"/>
    </source>
</evidence>
<evidence type="ECO:0000313" key="3">
    <source>
        <dbReference type="EMBL" id="WAW14572.1"/>
    </source>
</evidence>
<keyword evidence="1" id="KW-1133">Transmembrane helix</keyword>
<proteinExistence type="predicted"/>
<protein>
    <submittedName>
        <fullName evidence="3">SHOCT domain-containing protein</fullName>
    </submittedName>
</protein>
<keyword evidence="1" id="KW-0812">Transmembrane</keyword>
<evidence type="ECO:0000313" key="4">
    <source>
        <dbReference type="Proteomes" id="UP001164187"/>
    </source>
</evidence>
<dbReference type="EMBL" id="CP114052">
    <property type="protein sequence ID" value="WAW14572.1"/>
    <property type="molecule type" value="Genomic_DNA"/>
</dbReference>
<dbReference type="InterPro" id="IPR018649">
    <property type="entry name" value="SHOCT"/>
</dbReference>
<reference evidence="3" key="1">
    <citation type="submission" date="2022-12" db="EMBL/GenBank/DDBJ databases">
        <title>Peptostreptococcus.</title>
        <authorList>
            <person name="Lee S.H."/>
        </authorList>
    </citation>
    <scope>NUCLEOTIDE SEQUENCE</scope>
    <source>
        <strain evidence="3">CBA3647</strain>
    </source>
</reference>
<name>A0ABY7JS98_9FIRM</name>
<organism evidence="3 4">
    <name type="scientific">Peptostreptococcus equinus</name>
    <dbReference type="NCBI Taxonomy" id="3003601"/>
    <lineage>
        <taxon>Bacteria</taxon>
        <taxon>Bacillati</taxon>
        <taxon>Bacillota</taxon>
        <taxon>Clostridia</taxon>
        <taxon>Peptostreptococcales</taxon>
        <taxon>Peptostreptococcaceae</taxon>
        <taxon>Peptostreptococcus</taxon>
    </lineage>
</organism>
<dbReference type="Pfam" id="PF09851">
    <property type="entry name" value="SHOCT"/>
    <property type="match status" value="1"/>
</dbReference>